<comment type="function">
    <text evidence="6">Peptidoglycan polymerase that is essential for cell wall elongation.</text>
</comment>
<keyword evidence="6" id="KW-0328">Glycosyltransferase</keyword>
<dbReference type="InterPro" id="IPR011923">
    <property type="entry name" value="RodA/MrdB"/>
</dbReference>
<evidence type="ECO:0000256" key="5">
    <source>
        <dbReference type="ARBA" id="ARBA00023136"/>
    </source>
</evidence>
<keyword evidence="4 6" id="KW-1133">Transmembrane helix</keyword>
<dbReference type="PANTHER" id="PTHR30474">
    <property type="entry name" value="CELL CYCLE PROTEIN"/>
    <property type="match status" value="1"/>
</dbReference>
<proteinExistence type="inferred from homology"/>
<dbReference type="GO" id="GO:0009252">
    <property type="term" value="P:peptidoglycan biosynthetic process"/>
    <property type="evidence" value="ECO:0007669"/>
    <property type="project" value="UniProtKB-UniRule"/>
</dbReference>
<dbReference type="EC" id="2.4.99.28" evidence="6"/>
<evidence type="ECO:0000256" key="4">
    <source>
        <dbReference type="ARBA" id="ARBA00022989"/>
    </source>
</evidence>
<evidence type="ECO:0000313" key="7">
    <source>
        <dbReference type="EMBL" id="RAI59851.1"/>
    </source>
</evidence>
<evidence type="ECO:0000256" key="2">
    <source>
        <dbReference type="ARBA" id="ARBA00022692"/>
    </source>
</evidence>
<dbReference type="GO" id="GO:0071555">
    <property type="term" value="P:cell wall organization"/>
    <property type="evidence" value="ECO:0007669"/>
    <property type="project" value="UniProtKB-KW"/>
</dbReference>
<dbReference type="GO" id="GO:0008360">
    <property type="term" value="P:regulation of cell shape"/>
    <property type="evidence" value="ECO:0007669"/>
    <property type="project" value="UniProtKB-KW"/>
</dbReference>
<dbReference type="InterPro" id="IPR001182">
    <property type="entry name" value="FtsW/RodA"/>
</dbReference>
<dbReference type="EMBL" id="QLIX01000003">
    <property type="protein sequence ID" value="RAI59851.1"/>
    <property type="molecule type" value="Genomic_DNA"/>
</dbReference>
<feature type="transmembrane region" description="Helical" evidence="6">
    <location>
        <begin position="284"/>
        <end position="305"/>
    </location>
</feature>
<protein>
    <recommendedName>
        <fullName evidence="6">Peptidoglycan glycosyltransferase MrdB</fullName>
        <shortName evidence="6">PGT</shortName>
        <ecNumber evidence="6">2.4.99.28</ecNumber>
    </recommendedName>
    <alternativeName>
        <fullName evidence="6">Cell elongation protein RodA</fullName>
    </alternativeName>
    <alternativeName>
        <fullName evidence="6">Cell wall polymerase</fullName>
    </alternativeName>
    <alternativeName>
        <fullName evidence="6">Peptidoglycan polymerase</fullName>
        <shortName evidence="6">PG polymerase</shortName>
    </alternativeName>
</protein>
<dbReference type="Proteomes" id="UP000249065">
    <property type="component" value="Unassembled WGS sequence"/>
</dbReference>
<dbReference type="GO" id="GO:0005886">
    <property type="term" value="C:plasma membrane"/>
    <property type="evidence" value="ECO:0007669"/>
    <property type="project" value="UniProtKB-SubCell"/>
</dbReference>
<name>A0A327M961_9PROT</name>
<comment type="pathway">
    <text evidence="6">Cell wall biogenesis; peptidoglycan biosynthesis.</text>
</comment>
<feature type="transmembrane region" description="Helical" evidence="6">
    <location>
        <begin position="350"/>
        <end position="369"/>
    </location>
</feature>
<evidence type="ECO:0000313" key="8">
    <source>
        <dbReference type="Proteomes" id="UP000249065"/>
    </source>
</evidence>
<keyword evidence="6" id="KW-0961">Cell wall biogenesis/degradation</keyword>
<dbReference type="GO" id="GO:0032153">
    <property type="term" value="C:cell division site"/>
    <property type="evidence" value="ECO:0007669"/>
    <property type="project" value="TreeGrafter"/>
</dbReference>
<dbReference type="AlphaFoldDB" id="A0A327M961"/>
<dbReference type="OrthoDB" id="9768187at2"/>
<keyword evidence="8" id="KW-1185">Reference proteome</keyword>
<gene>
    <name evidence="6" type="primary">mrdB</name>
    <name evidence="6" type="synonym">rodA</name>
    <name evidence="7" type="ORF">DOO78_06265</name>
</gene>
<comment type="similarity">
    <text evidence="6">Belongs to the SEDS family. MrdB/RodA subfamily.</text>
</comment>
<keyword evidence="6" id="KW-0573">Peptidoglycan synthesis</keyword>
<dbReference type="Pfam" id="PF01098">
    <property type="entry name" value="FTSW_RODA_SPOVE"/>
    <property type="match status" value="1"/>
</dbReference>
<feature type="transmembrane region" description="Helical" evidence="6">
    <location>
        <begin position="61"/>
        <end position="79"/>
    </location>
</feature>
<dbReference type="RefSeq" id="WP_111468880.1">
    <property type="nucleotide sequence ID" value="NZ_QLIX01000003.1"/>
</dbReference>
<sequence>MSGAAPYERRLLLRDRGGGVLRKLWRIPWAFVLLLGGIAAIGYVALYSAGGGPEPYATKHALRFGFGLVLMLCLALVDIRAIARLAWAGYALGLGLLVLVLLHGNVGKGAQRWIDIGPLQLQPSELMKIMLALALAAWFRRASREQMGNPLFLLPPALLVLAPVGLILKQPNLGTGLITAMIGGAVFFAAGARLWQFALALGAAGIAAPIAYAHLHDYQKARITTFLDPESDPLGAGYNIIQSKIALGSGGIWGRGFLQGTQGHLNFLPEKQTDFIFTMIAEEFGLVGALATLALLGLAIGFCFLTAFRCRHAFGRLLAVGLGTNLFLYVFVNIAMVTGAIPVGGVPLPLISHGGSAMLTTMLGFGLLLSVHVHREVEFAEAGEG</sequence>
<dbReference type="UniPathway" id="UPA00219"/>
<reference evidence="8" key="1">
    <citation type="submission" date="2018-06" db="EMBL/GenBank/DDBJ databases">
        <authorList>
            <person name="Khan S.A."/>
        </authorList>
    </citation>
    <scope>NUCLEOTIDE SEQUENCE [LARGE SCALE GENOMIC DNA]</scope>
    <source>
        <strain evidence="8">DB-1506</strain>
    </source>
</reference>
<comment type="caution">
    <text evidence="7">The sequence shown here is derived from an EMBL/GenBank/DDBJ whole genome shotgun (WGS) entry which is preliminary data.</text>
</comment>
<keyword evidence="5 6" id="KW-0472">Membrane</keyword>
<organism evidence="7 8">
    <name type="scientific">Roseicella frigidaeris</name>
    <dbReference type="NCBI Taxonomy" id="2230885"/>
    <lineage>
        <taxon>Bacteria</taxon>
        <taxon>Pseudomonadati</taxon>
        <taxon>Pseudomonadota</taxon>
        <taxon>Alphaproteobacteria</taxon>
        <taxon>Acetobacterales</taxon>
        <taxon>Roseomonadaceae</taxon>
        <taxon>Roseicella</taxon>
    </lineage>
</organism>
<keyword evidence="6" id="KW-1003">Cell membrane</keyword>
<keyword evidence="3 6" id="KW-0133">Cell shape</keyword>
<evidence type="ECO:0000256" key="1">
    <source>
        <dbReference type="ARBA" id="ARBA00004141"/>
    </source>
</evidence>
<keyword evidence="2 6" id="KW-0812">Transmembrane</keyword>
<feature type="transmembrane region" description="Helical" evidence="6">
    <location>
        <begin position="29"/>
        <end position="49"/>
    </location>
</feature>
<feature type="transmembrane region" description="Helical" evidence="6">
    <location>
        <begin position="197"/>
        <end position="215"/>
    </location>
</feature>
<comment type="subcellular location">
    <subcellularLocation>
        <location evidence="6">Cell inner membrane</location>
        <topology evidence="6">Multi-pass membrane protein</topology>
    </subcellularLocation>
    <subcellularLocation>
        <location evidence="1">Membrane</location>
        <topology evidence="1">Multi-pass membrane protein</topology>
    </subcellularLocation>
</comment>
<accession>A0A327M961</accession>
<feature type="transmembrane region" description="Helical" evidence="6">
    <location>
        <begin position="126"/>
        <end position="143"/>
    </location>
</feature>
<dbReference type="GO" id="GO:0051301">
    <property type="term" value="P:cell division"/>
    <property type="evidence" value="ECO:0007669"/>
    <property type="project" value="InterPro"/>
</dbReference>
<keyword evidence="6" id="KW-0997">Cell inner membrane</keyword>
<comment type="catalytic activity">
    <reaction evidence="6">
        <text>[GlcNAc-(1-&gt;4)-Mur2Ac(oyl-L-Ala-gamma-D-Glu-L-Lys-D-Ala-D-Ala)](n)-di-trans,octa-cis-undecaprenyl diphosphate + beta-D-GlcNAc-(1-&gt;4)-Mur2Ac(oyl-L-Ala-gamma-D-Glu-L-Lys-D-Ala-D-Ala)-di-trans,octa-cis-undecaprenyl diphosphate = [GlcNAc-(1-&gt;4)-Mur2Ac(oyl-L-Ala-gamma-D-Glu-L-Lys-D-Ala-D-Ala)](n+1)-di-trans,octa-cis-undecaprenyl diphosphate + di-trans,octa-cis-undecaprenyl diphosphate + H(+)</text>
        <dbReference type="Rhea" id="RHEA:23708"/>
        <dbReference type="Rhea" id="RHEA-COMP:9602"/>
        <dbReference type="Rhea" id="RHEA-COMP:9603"/>
        <dbReference type="ChEBI" id="CHEBI:15378"/>
        <dbReference type="ChEBI" id="CHEBI:58405"/>
        <dbReference type="ChEBI" id="CHEBI:60033"/>
        <dbReference type="ChEBI" id="CHEBI:78435"/>
        <dbReference type="EC" id="2.4.99.28"/>
    </reaction>
</comment>
<dbReference type="GO" id="GO:0008955">
    <property type="term" value="F:peptidoglycan glycosyltransferase activity"/>
    <property type="evidence" value="ECO:0007669"/>
    <property type="project" value="UniProtKB-UniRule"/>
</dbReference>
<dbReference type="PANTHER" id="PTHR30474:SF1">
    <property type="entry name" value="PEPTIDOGLYCAN GLYCOSYLTRANSFERASE MRDB"/>
    <property type="match status" value="1"/>
</dbReference>
<feature type="transmembrane region" description="Helical" evidence="6">
    <location>
        <begin position="317"/>
        <end position="344"/>
    </location>
</feature>
<dbReference type="GO" id="GO:0015648">
    <property type="term" value="F:lipid-linked peptidoglycan transporter activity"/>
    <property type="evidence" value="ECO:0007669"/>
    <property type="project" value="TreeGrafter"/>
</dbReference>
<evidence type="ECO:0000256" key="3">
    <source>
        <dbReference type="ARBA" id="ARBA00022960"/>
    </source>
</evidence>
<keyword evidence="6" id="KW-0808">Transferase</keyword>
<dbReference type="NCBIfam" id="TIGR02210">
    <property type="entry name" value="rodA_shape"/>
    <property type="match status" value="1"/>
</dbReference>
<feature type="transmembrane region" description="Helical" evidence="6">
    <location>
        <begin position="150"/>
        <end position="167"/>
    </location>
</feature>
<evidence type="ECO:0000256" key="6">
    <source>
        <dbReference type="HAMAP-Rule" id="MF_02079"/>
    </source>
</evidence>
<feature type="transmembrane region" description="Helical" evidence="6">
    <location>
        <begin position="173"/>
        <end position="190"/>
    </location>
</feature>
<dbReference type="HAMAP" id="MF_02079">
    <property type="entry name" value="PGT_RodA"/>
    <property type="match status" value="1"/>
</dbReference>
<feature type="transmembrane region" description="Helical" evidence="6">
    <location>
        <begin position="86"/>
        <end position="106"/>
    </location>
</feature>